<dbReference type="InterPro" id="IPR006121">
    <property type="entry name" value="HMA_dom"/>
</dbReference>
<keyword evidence="4" id="KW-0479">Metal-binding</keyword>
<evidence type="ECO:0000256" key="5">
    <source>
        <dbReference type="SAM" id="SignalP"/>
    </source>
</evidence>
<dbReference type="Proteomes" id="UP000094893">
    <property type="component" value="Unassembled WGS sequence"/>
</dbReference>
<feature type="signal peptide" evidence="5">
    <location>
        <begin position="1"/>
        <end position="20"/>
    </location>
</feature>
<name>A0A1C2JGS6_ACITH</name>
<keyword evidence="3 4" id="KW-0476">Mercury</keyword>
<keyword evidence="4" id="KW-0574">Periplasm</keyword>
<organism evidence="7 8">
    <name type="scientific">Acidithiobacillus thiooxidans</name>
    <name type="common">Thiobacillus thiooxidans</name>
    <dbReference type="NCBI Taxonomy" id="930"/>
    <lineage>
        <taxon>Bacteria</taxon>
        <taxon>Pseudomonadati</taxon>
        <taxon>Pseudomonadota</taxon>
        <taxon>Acidithiobacillia</taxon>
        <taxon>Acidithiobacillales</taxon>
        <taxon>Acidithiobacillaceae</taxon>
        <taxon>Acidithiobacillus</taxon>
    </lineage>
</organism>
<evidence type="ECO:0000256" key="1">
    <source>
        <dbReference type="ARBA" id="ARBA00004196"/>
    </source>
</evidence>
<comment type="caution">
    <text evidence="7">The sequence shown here is derived from an EMBL/GenBank/DDBJ whole genome shotgun (WGS) entry which is preliminary data.</text>
</comment>
<reference evidence="7 8" key="1">
    <citation type="journal article" date="2016" name="Int. J. Mol. Sci.">
        <title>Comparative genomics of the extreme acidophile Acidithiobacillus thiooxidans reveals intraspecific divergence and niche adaptation.</title>
        <authorList>
            <person name="Zhang X."/>
            <person name="Feng X."/>
            <person name="Tao J."/>
            <person name="Ma L."/>
            <person name="Xiao Y."/>
            <person name="Liang Y."/>
            <person name="Liu X."/>
            <person name="Yin H."/>
        </authorList>
    </citation>
    <scope>NUCLEOTIDE SEQUENCE [LARGE SCALE GENOMIC DNA]</scope>
    <source>
        <strain evidence="7 8">A02</strain>
    </source>
</reference>
<dbReference type="NCBIfam" id="TIGR02052">
    <property type="entry name" value="MerP"/>
    <property type="match status" value="1"/>
</dbReference>
<comment type="function">
    <text evidence="4">Involved in mercury resistance. Acts as a mercury scavenger that specifically binds to a mercuric ion in the periplasm and probably passes it to the cytoplasmic mercuric reductase MerA via the mercuric transport protein MerT.</text>
</comment>
<gene>
    <name evidence="4" type="primary">merP</name>
    <name evidence="7" type="ORF">A6P07_05030</name>
</gene>
<keyword evidence="2 4" id="KW-0475">Mercuric resistance</keyword>
<feature type="chain" id="PRO_5009838111" description="Periplasmic mercury ion-binding protein" evidence="5">
    <location>
        <begin position="21"/>
        <end position="98"/>
    </location>
</feature>
<dbReference type="GO" id="GO:0045340">
    <property type="term" value="F:mercury ion binding"/>
    <property type="evidence" value="ECO:0007669"/>
    <property type="project" value="UniProtKB-UniRule"/>
</dbReference>
<evidence type="ECO:0000313" key="7">
    <source>
        <dbReference type="EMBL" id="OCX74816.1"/>
    </source>
</evidence>
<dbReference type="PROSITE" id="PS50846">
    <property type="entry name" value="HMA_2"/>
    <property type="match status" value="1"/>
</dbReference>
<dbReference type="AlphaFoldDB" id="A0A1C2JGS6"/>
<dbReference type="PRINTS" id="PR00946">
    <property type="entry name" value="HGSCAVENGER"/>
</dbReference>
<dbReference type="InterPro" id="IPR001802">
    <property type="entry name" value="MerP/CopZ"/>
</dbReference>
<evidence type="ECO:0000259" key="6">
    <source>
        <dbReference type="PROSITE" id="PS50846"/>
    </source>
</evidence>
<feature type="domain" description="HMA" evidence="6">
    <location>
        <begin position="23"/>
        <end position="89"/>
    </location>
</feature>
<dbReference type="EMBL" id="LWSA01000059">
    <property type="protein sequence ID" value="OCX74816.1"/>
    <property type="molecule type" value="Genomic_DNA"/>
</dbReference>
<dbReference type="SUPFAM" id="SSF55008">
    <property type="entry name" value="HMA, heavy metal-associated domain"/>
    <property type="match status" value="1"/>
</dbReference>
<evidence type="ECO:0000256" key="3">
    <source>
        <dbReference type="ARBA" id="ARBA00022914"/>
    </source>
</evidence>
<dbReference type="CDD" id="cd00371">
    <property type="entry name" value="HMA"/>
    <property type="match status" value="1"/>
</dbReference>
<protein>
    <recommendedName>
        <fullName evidence="4">Periplasmic mercury ion-binding protein</fullName>
    </recommendedName>
</protein>
<evidence type="ECO:0000256" key="4">
    <source>
        <dbReference type="RuleBase" id="RU361212"/>
    </source>
</evidence>
<evidence type="ECO:0000256" key="2">
    <source>
        <dbReference type="ARBA" id="ARBA00022466"/>
    </source>
</evidence>
<evidence type="ECO:0000313" key="8">
    <source>
        <dbReference type="Proteomes" id="UP000094893"/>
    </source>
</evidence>
<dbReference type="InterPro" id="IPR036163">
    <property type="entry name" value="HMA_dom_sf"/>
</dbReference>
<dbReference type="RefSeq" id="WP_024895060.1">
    <property type="nucleotide sequence ID" value="NZ_JABBDV010000184.1"/>
</dbReference>
<dbReference type="GO" id="GO:0015097">
    <property type="term" value="F:mercury ion transmembrane transporter activity"/>
    <property type="evidence" value="ECO:0007669"/>
    <property type="project" value="UniProtKB-UniRule"/>
</dbReference>
<keyword evidence="5" id="KW-0732">Signal</keyword>
<comment type="subcellular location">
    <subcellularLocation>
        <location evidence="1">Cell envelope</location>
    </subcellularLocation>
    <subcellularLocation>
        <location evidence="4">Periplasm</location>
    </subcellularLocation>
</comment>
<dbReference type="Pfam" id="PF00403">
    <property type="entry name" value="HMA"/>
    <property type="match status" value="1"/>
</dbReference>
<proteinExistence type="predicted"/>
<dbReference type="GO" id="GO:0042597">
    <property type="term" value="C:periplasmic space"/>
    <property type="evidence" value="ECO:0007669"/>
    <property type="project" value="UniProtKB-SubCell"/>
</dbReference>
<dbReference type="InterPro" id="IPR011795">
    <property type="entry name" value="MerP"/>
</dbReference>
<accession>A0A1C2JGS6</accession>
<dbReference type="STRING" id="930.GCA_002079865_04021"/>
<sequence length="98" mass="10421">MKKIAILLALSVALSAPAWAATKAVTLSISGMTCGVCPITVRTALQRVPGVEKVGIDEAKKQVTITYDYSKTNVQALTRATKDAGYPFSIKQGERDHG</sequence>
<dbReference type="GO" id="GO:0030313">
    <property type="term" value="C:cell envelope"/>
    <property type="evidence" value="ECO:0007669"/>
    <property type="project" value="UniProtKB-SubCell"/>
</dbReference>
<dbReference type="Gene3D" id="3.30.70.100">
    <property type="match status" value="1"/>
</dbReference>